<evidence type="ECO:0000313" key="3">
    <source>
        <dbReference type="Proteomes" id="UP001500755"/>
    </source>
</evidence>
<accession>A0ABN2TMU4</accession>
<dbReference type="EMBL" id="BAAANO010000035">
    <property type="protein sequence ID" value="GAA2014866.1"/>
    <property type="molecule type" value="Genomic_DNA"/>
</dbReference>
<evidence type="ECO:0000313" key="2">
    <source>
        <dbReference type="EMBL" id="GAA2014866.1"/>
    </source>
</evidence>
<sequence length="90" mass="9303">MALAAALGAPVVLWGLTGAALLLVRGTFRAREELGRGASAEEGETVAQEEATTQETHAEAPRSVLRDIGTAWPSSGGTRCCGRSSFRTCG</sequence>
<keyword evidence="3" id="KW-1185">Reference proteome</keyword>
<protein>
    <submittedName>
        <fullName evidence="2">Uncharacterized protein</fullName>
    </submittedName>
</protein>
<feature type="region of interest" description="Disordered" evidence="1">
    <location>
        <begin position="34"/>
        <end position="70"/>
    </location>
</feature>
<reference evidence="2 3" key="1">
    <citation type="journal article" date="2019" name="Int. J. Syst. Evol. Microbiol.">
        <title>The Global Catalogue of Microorganisms (GCM) 10K type strain sequencing project: providing services to taxonomists for standard genome sequencing and annotation.</title>
        <authorList>
            <consortium name="The Broad Institute Genomics Platform"/>
            <consortium name="The Broad Institute Genome Sequencing Center for Infectious Disease"/>
            <person name="Wu L."/>
            <person name="Ma J."/>
        </authorList>
    </citation>
    <scope>NUCLEOTIDE SEQUENCE [LARGE SCALE GENOMIC DNA]</scope>
    <source>
        <strain evidence="2 3">JCM 14546</strain>
    </source>
</reference>
<proteinExistence type="predicted"/>
<organism evidence="2 3">
    <name type="scientific">Brevibacterium samyangense</name>
    <dbReference type="NCBI Taxonomy" id="366888"/>
    <lineage>
        <taxon>Bacteria</taxon>
        <taxon>Bacillati</taxon>
        <taxon>Actinomycetota</taxon>
        <taxon>Actinomycetes</taxon>
        <taxon>Micrococcales</taxon>
        <taxon>Brevibacteriaceae</taxon>
        <taxon>Brevibacterium</taxon>
    </lineage>
</organism>
<evidence type="ECO:0000256" key="1">
    <source>
        <dbReference type="SAM" id="MobiDB-lite"/>
    </source>
</evidence>
<feature type="compositionally biased region" description="Low complexity" evidence="1">
    <location>
        <begin position="45"/>
        <end position="55"/>
    </location>
</feature>
<gene>
    <name evidence="2" type="ORF">GCM10009755_28260</name>
</gene>
<dbReference type="Proteomes" id="UP001500755">
    <property type="component" value="Unassembled WGS sequence"/>
</dbReference>
<comment type="caution">
    <text evidence="2">The sequence shown here is derived from an EMBL/GenBank/DDBJ whole genome shotgun (WGS) entry which is preliminary data.</text>
</comment>
<name>A0ABN2TMU4_9MICO</name>